<dbReference type="SUPFAM" id="SSF54593">
    <property type="entry name" value="Glyoxalase/Bleomycin resistance protein/Dihydroxybiphenyl dioxygenase"/>
    <property type="match status" value="2"/>
</dbReference>
<dbReference type="PROSITE" id="PS51819">
    <property type="entry name" value="VOC"/>
    <property type="match status" value="1"/>
</dbReference>
<organism evidence="2 3">
    <name type="scientific">Nocardia beijingensis</name>
    <dbReference type="NCBI Taxonomy" id="95162"/>
    <lineage>
        <taxon>Bacteria</taxon>
        <taxon>Bacillati</taxon>
        <taxon>Actinomycetota</taxon>
        <taxon>Actinomycetes</taxon>
        <taxon>Mycobacteriales</taxon>
        <taxon>Nocardiaceae</taxon>
        <taxon>Nocardia</taxon>
    </lineage>
</organism>
<dbReference type="InterPro" id="IPR041581">
    <property type="entry name" value="Glyoxalase_6"/>
</dbReference>
<proteinExistence type="predicted"/>
<evidence type="ECO:0000259" key="1">
    <source>
        <dbReference type="PROSITE" id="PS51819"/>
    </source>
</evidence>
<dbReference type="EMBL" id="JBIRXV010000001">
    <property type="protein sequence ID" value="MFI2320140.1"/>
    <property type="molecule type" value="Genomic_DNA"/>
</dbReference>
<keyword evidence="3" id="KW-1185">Reference proteome</keyword>
<sequence length="260" mass="28315">MITGHAGDETGVHMIRWIWVFLDRPAQRFDDCAKFWSTVTGTELSARRGANDEFLTLLPDPALFAAASVKMQAVTGLGGVHLDLDVDDIPSAVRTALDLGAELVANHPDYAVLRSPGGQTFCLTPSGRATSTPAPAVRAPDGTLSRLDQVCLDIGSDDHEVETRFWKLLTGWSYQPGRRPEFARLRCAERQLPAQLLLQRLGENRPTSAHVDLAAEDVEATAAWHESLGATVVERHEHWIVLSDPGDALYCVTGRDPSGV</sequence>
<accession>A0ABW7WBA6</accession>
<dbReference type="Pfam" id="PF18029">
    <property type="entry name" value="Glyoxalase_6"/>
    <property type="match status" value="2"/>
</dbReference>
<evidence type="ECO:0000313" key="3">
    <source>
        <dbReference type="Proteomes" id="UP001611450"/>
    </source>
</evidence>
<dbReference type="PANTHER" id="PTHR35908">
    <property type="entry name" value="HYPOTHETICAL FUSION PROTEIN"/>
    <property type="match status" value="1"/>
</dbReference>
<dbReference type="InterPro" id="IPR029068">
    <property type="entry name" value="Glyas_Bleomycin-R_OHBP_Dase"/>
</dbReference>
<dbReference type="PANTHER" id="PTHR35908:SF1">
    <property type="entry name" value="CONSERVED PROTEIN"/>
    <property type="match status" value="1"/>
</dbReference>
<reference evidence="2 3" key="1">
    <citation type="submission" date="2024-10" db="EMBL/GenBank/DDBJ databases">
        <title>The Natural Products Discovery Center: Release of the First 8490 Sequenced Strains for Exploring Actinobacteria Biosynthetic Diversity.</title>
        <authorList>
            <person name="Kalkreuter E."/>
            <person name="Kautsar S.A."/>
            <person name="Yang D."/>
            <person name="Bader C.D."/>
            <person name="Teijaro C.N."/>
            <person name="Fluegel L."/>
            <person name="Davis C.M."/>
            <person name="Simpson J.R."/>
            <person name="Lauterbach L."/>
            <person name="Steele A.D."/>
            <person name="Gui C."/>
            <person name="Meng S."/>
            <person name="Li G."/>
            <person name="Viehrig K."/>
            <person name="Ye F."/>
            <person name="Su P."/>
            <person name="Kiefer A.F."/>
            <person name="Nichols A."/>
            <person name="Cepeda A.J."/>
            <person name="Yan W."/>
            <person name="Fan B."/>
            <person name="Jiang Y."/>
            <person name="Adhikari A."/>
            <person name="Zheng C.-J."/>
            <person name="Schuster L."/>
            <person name="Cowan T.M."/>
            <person name="Smanski M.J."/>
            <person name="Chevrette M.G."/>
            <person name="De Carvalho L.P.S."/>
            <person name="Shen B."/>
        </authorList>
    </citation>
    <scope>NUCLEOTIDE SEQUENCE [LARGE SCALE GENOMIC DNA]</scope>
    <source>
        <strain evidence="2 3">NPDC019626</strain>
    </source>
</reference>
<protein>
    <submittedName>
        <fullName evidence="2">VOC family protein</fullName>
    </submittedName>
</protein>
<dbReference type="Proteomes" id="UP001611450">
    <property type="component" value="Unassembled WGS sequence"/>
</dbReference>
<comment type="caution">
    <text evidence="2">The sequence shown here is derived from an EMBL/GenBank/DDBJ whole genome shotgun (WGS) entry which is preliminary data.</text>
</comment>
<name>A0ABW7WBA6_9NOCA</name>
<evidence type="ECO:0000313" key="2">
    <source>
        <dbReference type="EMBL" id="MFI2320140.1"/>
    </source>
</evidence>
<dbReference type="Gene3D" id="3.10.180.10">
    <property type="entry name" value="2,3-Dihydroxybiphenyl 1,2-Dioxygenase, domain 1"/>
    <property type="match status" value="2"/>
</dbReference>
<feature type="domain" description="VOC" evidence="1">
    <location>
        <begin position="146"/>
        <end position="260"/>
    </location>
</feature>
<dbReference type="InterPro" id="IPR037523">
    <property type="entry name" value="VOC_core"/>
</dbReference>
<dbReference type="RefSeq" id="WP_350903417.1">
    <property type="nucleotide sequence ID" value="NZ_JBEORE010000003.1"/>
</dbReference>
<gene>
    <name evidence="2" type="ORF">ACH47G_06600</name>
</gene>